<proteinExistence type="predicted"/>
<keyword evidence="2" id="KW-1185">Reference proteome</keyword>
<dbReference type="Proteomes" id="UP000020766">
    <property type="component" value="Unassembled WGS sequence"/>
</dbReference>
<name>A0A014MQ57_9BURK</name>
<dbReference type="EMBL" id="JBOK01000009">
    <property type="protein sequence ID" value="EXU80274.1"/>
    <property type="molecule type" value="Genomic_DNA"/>
</dbReference>
<sequence length="60" mass="6963">MKLSLHLASLVLARLGQGLHFLKEALRGWVPRQEPMLVPIPIQAGRRTRQTNRRHLDRDD</sequence>
<evidence type="ECO:0000313" key="2">
    <source>
        <dbReference type="Proteomes" id="UP000020766"/>
    </source>
</evidence>
<dbReference type="AlphaFoldDB" id="A0A014MQ57"/>
<gene>
    <name evidence="1" type="ORF">AX13_18455</name>
</gene>
<reference evidence="1 2" key="1">
    <citation type="submission" date="2014-01" db="EMBL/GenBank/DDBJ databases">
        <title>Interspecies Systems Biology Uncovers Metabolites Affecting C. elegans Gene Expression and Life History Traits.</title>
        <authorList>
            <person name="Watson E."/>
            <person name="Macneil L.T."/>
            <person name="Ritter A.D."/>
            <person name="Yilmaz L.S."/>
            <person name="Rosebrock A.P."/>
            <person name="Caudy A.A."/>
            <person name="Walhout A.J."/>
        </authorList>
    </citation>
    <scope>NUCLEOTIDE SEQUENCE [LARGE SCALE GENOMIC DNA]</scope>
    <source>
        <strain evidence="1 2">DA1877</strain>
    </source>
</reference>
<protein>
    <submittedName>
        <fullName evidence="1">Uncharacterized protein</fullName>
    </submittedName>
</protein>
<organism evidence="1 2">
    <name type="scientific">Comamonas aquatica DA1877</name>
    <dbReference type="NCBI Taxonomy" id="1457173"/>
    <lineage>
        <taxon>Bacteria</taxon>
        <taxon>Pseudomonadati</taxon>
        <taxon>Pseudomonadota</taxon>
        <taxon>Betaproteobacteria</taxon>
        <taxon>Burkholderiales</taxon>
        <taxon>Comamonadaceae</taxon>
        <taxon>Comamonas</taxon>
    </lineage>
</organism>
<evidence type="ECO:0000313" key="1">
    <source>
        <dbReference type="EMBL" id="EXU80274.1"/>
    </source>
</evidence>
<accession>A0A014MQ57</accession>
<comment type="caution">
    <text evidence="1">The sequence shown here is derived from an EMBL/GenBank/DDBJ whole genome shotgun (WGS) entry which is preliminary data.</text>
</comment>
<dbReference type="RefSeq" id="WP_043383251.1">
    <property type="nucleotide sequence ID" value="NZ_JBOK01000009.1"/>
</dbReference>